<dbReference type="InterPro" id="IPR027396">
    <property type="entry name" value="DsrEFH-like"/>
</dbReference>
<comment type="caution">
    <text evidence="1">The sequence shown here is derived from an EMBL/GenBank/DDBJ whole genome shotgun (WGS) entry which is preliminary data.</text>
</comment>
<dbReference type="Pfam" id="PF02635">
    <property type="entry name" value="DsrE"/>
    <property type="match status" value="1"/>
</dbReference>
<dbReference type="Proteomes" id="UP001589788">
    <property type="component" value="Unassembled WGS sequence"/>
</dbReference>
<dbReference type="PANTHER" id="PTHR37691:SF1">
    <property type="entry name" value="BLR3518 PROTEIN"/>
    <property type="match status" value="1"/>
</dbReference>
<accession>A0ABV6C3R4</accession>
<sequence>MVEGSRPGVVVHLDEADPARQRLALANVANLLADLGPAAGLVELVVNGPGLDVALQGSPLAGDLAALQGQGVVVAACANTLAARGLERSALLPGVHVVPAGVSELVRRQREGWAYLRP</sequence>
<evidence type="ECO:0000313" key="1">
    <source>
        <dbReference type="EMBL" id="MFC0082336.1"/>
    </source>
</evidence>
<dbReference type="EMBL" id="JBHLYQ010000091">
    <property type="protein sequence ID" value="MFC0082336.1"/>
    <property type="molecule type" value="Genomic_DNA"/>
</dbReference>
<evidence type="ECO:0000313" key="2">
    <source>
        <dbReference type="Proteomes" id="UP001589788"/>
    </source>
</evidence>
<dbReference type="Gene3D" id="3.40.1260.10">
    <property type="entry name" value="DsrEFH-like"/>
    <property type="match status" value="1"/>
</dbReference>
<gene>
    <name evidence="1" type="ORF">ACFFRE_09295</name>
</gene>
<protein>
    <submittedName>
        <fullName evidence="1">DsrE family protein</fullName>
    </submittedName>
</protein>
<dbReference type="RefSeq" id="WP_377789882.1">
    <property type="nucleotide sequence ID" value="NZ_JBHLYQ010000091.1"/>
</dbReference>
<reference evidence="1 2" key="1">
    <citation type="submission" date="2024-09" db="EMBL/GenBank/DDBJ databases">
        <authorList>
            <person name="Sun Q."/>
            <person name="Mori K."/>
        </authorList>
    </citation>
    <scope>NUCLEOTIDE SEQUENCE [LARGE SCALE GENOMIC DNA]</scope>
    <source>
        <strain evidence="1 2">JCM 15389</strain>
    </source>
</reference>
<keyword evidence="2" id="KW-1185">Reference proteome</keyword>
<name>A0ABV6C3R4_9ACTN</name>
<dbReference type="SUPFAM" id="SSF75169">
    <property type="entry name" value="DsrEFH-like"/>
    <property type="match status" value="1"/>
</dbReference>
<dbReference type="PANTHER" id="PTHR37691">
    <property type="entry name" value="BLR3518 PROTEIN"/>
    <property type="match status" value="1"/>
</dbReference>
<organism evidence="1 2">
    <name type="scientific">Aciditerrimonas ferrireducens</name>
    <dbReference type="NCBI Taxonomy" id="667306"/>
    <lineage>
        <taxon>Bacteria</taxon>
        <taxon>Bacillati</taxon>
        <taxon>Actinomycetota</taxon>
        <taxon>Acidimicrobiia</taxon>
        <taxon>Acidimicrobiales</taxon>
        <taxon>Acidimicrobiaceae</taxon>
        <taxon>Aciditerrimonas</taxon>
    </lineage>
</organism>
<dbReference type="InterPro" id="IPR003787">
    <property type="entry name" value="Sulphur_relay_DsrE/F-like"/>
</dbReference>
<proteinExistence type="predicted"/>